<organism evidence="8 9">
    <name type="scientific">Mycoemilia scoparia</name>
    <dbReference type="NCBI Taxonomy" id="417184"/>
    <lineage>
        <taxon>Eukaryota</taxon>
        <taxon>Fungi</taxon>
        <taxon>Fungi incertae sedis</taxon>
        <taxon>Zoopagomycota</taxon>
        <taxon>Kickxellomycotina</taxon>
        <taxon>Kickxellomycetes</taxon>
        <taxon>Kickxellales</taxon>
        <taxon>Kickxellaceae</taxon>
        <taxon>Mycoemilia</taxon>
    </lineage>
</organism>
<evidence type="ECO:0000313" key="9">
    <source>
        <dbReference type="Proteomes" id="UP001150538"/>
    </source>
</evidence>
<keyword evidence="5 6" id="KW-0539">Nucleus</keyword>
<keyword evidence="9" id="KW-1185">Reference proteome</keyword>
<accession>A0A9W8DSH9</accession>
<comment type="subunit">
    <text evidence="6">Component of the ribosomal small subunit (SSU) processome.</text>
</comment>
<feature type="compositionally biased region" description="Basic and acidic residues" evidence="7">
    <location>
        <begin position="9"/>
        <end position="18"/>
    </location>
</feature>
<evidence type="ECO:0000256" key="4">
    <source>
        <dbReference type="ARBA" id="ARBA00022552"/>
    </source>
</evidence>
<evidence type="ECO:0000256" key="1">
    <source>
        <dbReference type="ARBA" id="ARBA00004099"/>
    </source>
</evidence>
<dbReference type="OrthoDB" id="29058at2759"/>
<evidence type="ECO:0000256" key="3">
    <source>
        <dbReference type="ARBA" id="ARBA00008105"/>
    </source>
</evidence>
<dbReference type="Pfam" id="PF03998">
    <property type="entry name" value="Utp11"/>
    <property type="match status" value="1"/>
</dbReference>
<evidence type="ECO:0000256" key="7">
    <source>
        <dbReference type="SAM" id="MobiDB-lite"/>
    </source>
</evidence>
<reference evidence="8" key="1">
    <citation type="submission" date="2022-07" db="EMBL/GenBank/DDBJ databases">
        <title>Phylogenomic reconstructions and comparative analyses of Kickxellomycotina fungi.</title>
        <authorList>
            <person name="Reynolds N.K."/>
            <person name="Stajich J.E."/>
            <person name="Barry K."/>
            <person name="Grigoriev I.V."/>
            <person name="Crous P."/>
            <person name="Smith M.E."/>
        </authorList>
    </citation>
    <scope>NUCLEOTIDE SEQUENCE</scope>
    <source>
        <strain evidence="8">NBRC 100468</strain>
    </source>
</reference>
<dbReference type="PIRSF" id="PIRSF015952">
    <property type="entry name" value="U3snoRNP11"/>
    <property type="match status" value="1"/>
</dbReference>
<protein>
    <recommendedName>
        <fullName evidence="6">U3 small nucleolar RNA-associated protein 11</fullName>
        <shortName evidence="6">U3 snoRNA-associated protein 11</shortName>
    </recommendedName>
</protein>
<gene>
    <name evidence="8" type="ORF">H4219_000914</name>
</gene>
<comment type="similarity">
    <text evidence="3 6">Belongs to the UTP11 family.</text>
</comment>
<evidence type="ECO:0000256" key="6">
    <source>
        <dbReference type="PIRNR" id="PIRNR015952"/>
    </source>
</evidence>
<dbReference type="GO" id="GO:0032040">
    <property type="term" value="C:small-subunit processome"/>
    <property type="evidence" value="ECO:0007669"/>
    <property type="project" value="UniProtKB-UniRule"/>
</dbReference>
<dbReference type="PANTHER" id="PTHR12838:SF0">
    <property type="entry name" value="U3 SMALL NUCLEOLAR RNA-ASSOCIATED PROTEIN 11-RELATED"/>
    <property type="match status" value="1"/>
</dbReference>
<evidence type="ECO:0000256" key="2">
    <source>
        <dbReference type="ARBA" id="ARBA00004604"/>
    </source>
</evidence>
<dbReference type="AlphaFoldDB" id="A0A9W8DSH9"/>
<evidence type="ECO:0000256" key="5">
    <source>
        <dbReference type="ARBA" id="ARBA00023242"/>
    </source>
</evidence>
<dbReference type="InterPro" id="IPR007144">
    <property type="entry name" value="SSU_processome_Utp11"/>
</dbReference>
<comment type="subcellular location">
    <subcellularLocation>
        <location evidence="2 6">Nucleus</location>
        <location evidence="2 6">Nucleolus</location>
    </subcellularLocation>
</comment>
<name>A0A9W8DSH9_9FUNG</name>
<feature type="region of interest" description="Disordered" evidence="7">
    <location>
        <begin position="1"/>
        <end position="22"/>
    </location>
</feature>
<comment type="caution">
    <text evidence="8">The sequence shown here is derived from an EMBL/GenBank/DDBJ whole genome shotgun (WGS) entry which is preliminary data.</text>
</comment>
<evidence type="ECO:0000313" key="8">
    <source>
        <dbReference type="EMBL" id="KAJ1921056.1"/>
    </source>
</evidence>
<sequence>MTSLLKSVPRREHKERSQLRSRQRFGLLEKKKDYVLRARDYHSKQKRLGALRQRARERNPDEFYFSMENQKTKDGVHITERNEKFSEEFLKLLKTQDIGYIRHQRDVNKKKLERLRADLHFTEENKSSDVAAVSVASTSGSKASHTIFVDDEEDVKKFNPAKHFGTAPELVGRTFNRPRLSDLSEQKLNMPSKKELKKMTRGRAALLKEYESRIEREEQLKKVEQEMNIQKALMSKGRRKKVGKDEKGLPVYKWRAERKK</sequence>
<dbReference type="EMBL" id="JANBPU010000007">
    <property type="protein sequence ID" value="KAJ1921056.1"/>
    <property type="molecule type" value="Genomic_DNA"/>
</dbReference>
<dbReference type="PANTHER" id="PTHR12838">
    <property type="entry name" value="U3 SMALL NUCLEOLAR RNA-ASSOCIATED PROTEIN 11"/>
    <property type="match status" value="1"/>
</dbReference>
<dbReference type="GO" id="GO:0006364">
    <property type="term" value="P:rRNA processing"/>
    <property type="evidence" value="ECO:0007669"/>
    <property type="project" value="UniProtKB-UniRule"/>
</dbReference>
<keyword evidence="4 6" id="KW-0698">rRNA processing</keyword>
<proteinExistence type="inferred from homology"/>
<comment type="function">
    <text evidence="1 6">Involved in nucleolar processing of pre-18S ribosomal RNA.</text>
</comment>
<dbReference type="Proteomes" id="UP001150538">
    <property type="component" value="Unassembled WGS sequence"/>
</dbReference>